<evidence type="ECO:0000313" key="3">
    <source>
        <dbReference type="Proteomes" id="UP000807025"/>
    </source>
</evidence>
<evidence type="ECO:0000313" key="2">
    <source>
        <dbReference type="EMBL" id="KAF9500595.1"/>
    </source>
</evidence>
<feature type="region of interest" description="Disordered" evidence="1">
    <location>
        <begin position="35"/>
        <end position="55"/>
    </location>
</feature>
<proteinExistence type="predicted"/>
<sequence length="55" mass="6131">MPCPLGRAVWPCTPGVYSGIHLNWQLSRPCSKQVQQETTQDDHRFSDCTGISQGL</sequence>
<reference evidence="2" key="1">
    <citation type="submission" date="2020-11" db="EMBL/GenBank/DDBJ databases">
        <authorList>
            <consortium name="DOE Joint Genome Institute"/>
            <person name="Ahrendt S."/>
            <person name="Riley R."/>
            <person name="Andreopoulos W."/>
            <person name="Labutti K."/>
            <person name="Pangilinan J."/>
            <person name="Ruiz-Duenas F.J."/>
            <person name="Barrasa J.M."/>
            <person name="Sanchez-Garcia M."/>
            <person name="Camarero S."/>
            <person name="Miyauchi S."/>
            <person name="Serrano A."/>
            <person name="Linde D."/>
            <person name="Babiker R."/>
            <person name="Drula E."/>
            <person name="Ayuso-Fernandez I."/>
            <person name="Pacheco R."/>
            <person name="Padilla G."/>
            <person name="Ferreira P."/>
            <person name="Barriuso J."/>
            <person name="Kellner H."/>
            <person name="Castanera R."/>
            <person name="Alfaro M."/>
            <person name="Ramirez L."/>
            <person name="Pisabarro A.G."/>
            <person name="Kuo A."/>
            <person name="Tritt A."/>
            <person name="Lipzen A."/>
            <person name="He G."/>
            <person name="Yan M."/>
            <person name="Ng V."/>
            <person name="Cullen D."/>
            <person name="Martin F."/>
            <person name="Rosso M.-N."/>
            <person name="Henrissat B."/>
            <person name="Hibbett D."/>
            <person name="Martinez A.T."/>
            <person name="Grigoriev I.V."/>
        </authorList>
    </citation>
    <scope>NUCLEOTIDE SEQUENCE</scope>
    <source>
        <strain evidence="2">ATCC 90797</strain>
    </source>
</reference>
<accession>A0A9P6A9B3</accession>
<gene>
    <name evidence="2" type="ORF">BDN71DRAFT_1439986</name>
</gene>
<comment type="caution">
    <text evidence="2">The sequence shown here is derived from an EMBL/GenBank/DDBJ whole genome shotgun (WGS) entry which is preliminary data.</text>
</comment>
<evidence type="ECO:0000256" key="1">
    <source>
        <dbReference type="SAM" id="MobiDB-lite"/>
    </source>
</evidence>
<dbReference type="Proteomes" id="UP000807025">
    <property type="component" value="Unassembled WGS sequence"/>
</dbReference>
<dbReference type="AlphaFoldDB" id="A0A9P6A9B3"/>
<protein>
    <submittedName>
        <fullName evidence="2">Uncharacterized protein</fullName>
    </submittedName>
</protein>
<name>A0A9P6A9B3_PLEER</name>
<keyword evidence="3" id="KW-1185">Reference proteome</keyword>
<dbReference type="EMBL" id="MU154526">
    <property type="protein sequence ID" value="KAF9500595.1"/>
    <property type="molecule type" value="Genomic_DNA"/>
</dbReference>
<organism evidence="2 3">
    <name type="scientific">Pleurotus eryngii</name>
    <name type="common">Boletus of the steppes</name>
    <dbReference type="NCBI Taxonomy" id="5323"/>
    <lineage>
        <taxon>Eukaryota</taxon>
        <taxon>Fungi</taxon>
        <taxon>Dikarya</taxon>
        <taxon>Basidiomycota</taxon>
        <taxon>Agaricomycotina</taxon>
        <taxon>Agaricomycetes</taxon>
        <taxon>Agaricomycetidae</taxon>
        <taxon>Agaricales</taxon>
        <taxon>Pleurotineae</taxon>
        <taxon>Pleurotaceae</taxon>
        <taxon>Pleurotus</taxon>
    </lineage>
</organism>